<keyword evidence="5" id="KW-1185">Reference proteome</keyword>
<evidence type="ECO:0000256" key="2">
    <source>
        <dbReference type="SAM" id="Phobius"/>
    </source>
</evidence>
<feature type="transmembrane region" description="Helical" evidence="2">
    <location>
        <begin position="12"/>
        <end position="32"/>
    </location>
</feature>
<dbReference type="Proteomes" id="UP000295188">
    <property type="component" value="Unassembled WGS sequence"/>
</dbReference>
<dbReference type="SUPFAM" id="SSF53807">
    <property type="entry name" value="Helical backbone' metal receptor"/>
    <property type="match status" value="1"/>
</dbReference>
<dbReference type="AlphaFoldDB" id="A0A4R3KDZ1"/>
<evidence type="ECO:0000256" key="1">
    <source>
        <dbReference type="ARBA" id="ARBA00008814"/>
    </source>
</evidence>
<dbReference type="PROSITE" id="PS50983">
    <property type="entry name" value="FE_B12_PBP"/>
    <property type="match status" value="1"/>
</dbReference>
<dbReference type="InterPro" id="IPR002491">
    <property type="entry name" value="ABC_transptr_periplasmic_BD"/>
</dbReference>
<dbReference type="RefSeq" id="WP_243642152.1">
    <property type="nucleotide sequence ID" value="NZ_SMAA01000002.1"/>
</dbReference>
<evidence type="ECO:0000313" key="5">
    <source>
        <dbReference type="Proteomes" id="UP000295188"/>
    </source>
</evidence>
<dbReference type="GO" id="GO:0071281">
    <property type="term" value="P:cellular response to iron ion"/>
    <property type="evidence" value="ECO:0007669"/>
    <property type="project" value="TreeGrafter"/>
</dbReference>
<organism evidence="4 5">
    <name type="scientific">Pectinatus cerevisiiphilus</name>
    <dbReference type="NCBI Taxonomy" id="86956"/>
    <lineage>
        <taxon>Bacteria</taxon>
        <taxon>Bacillati</taxon>
        <taxon>Bacillota</taxon>
        <taxon>Negativicutes</taxon>
        <taxon>Selenomonadales</taxon>
        <taxon>Selenomonadaceae</taxon>
        <taxon>Pectinatus</taxon>
    </lineage>
</organism>
<keyword evidence="2" id="KW-0812">Transmembrane</keyword>
<dbReference type="PROSITE" id="PS51257">
    <property type="entry name" value="PROKAR_LIPOPROTEIN"/>
    <property type="match status" value="1"/>
</dbReference>
<dbReference type="InterPro" id="IPR050902">
    <property type="entry name" value="ABC_Transporter_SBP"/>
</dbReference>
<evidence type="ECO:0000313" key="4">
    <source>
        <dbReference type="EMBL" id="TCS81398.1"/>
    </source>
</evidence>
<proteinExistence type="inferred from homology"/>
<reference evidence="4 5" key="1">
    <citation type="submission" date="2019-03" db="EMBL/GenBank/DDBJ databases">
        <title>Genomic Encyclopedia of Type Strains, Phase IV (KMG-IV): sequencing the most valuable type-strain genomes for metagenomic binning, comparative biology and taxonomic classification.</title>
        <authorList>
            <person name="Goeker M."/>
        </authorList>
    </citation>
    <scope>NUCLEOTIDE SEQUENCE [LARGE SCALE GENOMIC DNA]</scope>
    <source>
        <strain evidence="4 5">DSM 20467</strain>
    </source>
</reference>
<gene>
    <name evidence="4" type="ORF">EDC37_10299</name>
</gene>
<sequence length="334" mass="36585">MGQIQKTRKIFYILAVITICSFFIAGCAPKTAPEKSAQSAYSVVDSHGTKVDFAKKPQKVITLSMSTDEIVLGLVKPDKLIAVNYLLDDPVSSNIPELAQQIPTKIKDPSAEEIFAMKPDLVIIPDWNNIEIADNLRDLGLNVVIVPGAKNIDEVKTSIQLIADSLGEHEKGTALIALMDNKISEIQDKVAKIPQADRKKVVILSLMPGYGGIGSSFDDLCKYAGVTNGMAEAGLQNGQAISKEELVKINPDVLFLPSYTDHDSIDAKARDEKYLDDPALQVINAVKNNQLIYPREGYLYSVSQNIVFGIQEIDRCVYGSDFDFPDKTHLSVAE</sequence>
<protein>
    <submittedName>
        <fullName evidence="4">Iron complex transport system substrate-binding protein</fullName>
    </submittedName>
</protein>
<comment type="caution">
    <text evidence="4">The sequence shown here is derived from an EMBL/GenBank/DDBJ whole genome shotgun (WGS) entry which is preliminary data.</text>
</comment>
<dbReference type="Pfam" id="PF01497">
    <property type="entry name" value="Peripla_BP_2"/>
    <property type="match status" value="1"/>
</dbReference>
<dbReference type="EMBL" id="SMAA01000002">
    <property type="protein sequence ID" value="TCS81398.1"/>
    <property type="molecule type" value="Genomic_DNA"/>
</dbReference>
<keyword evidence="2" id="KW-0472">Membrane</keyword>
<accession>A0A4R3KDZ1</accession>
<name>A0A4R3KDZ1_9FIRM</name>
<comment type="similarity">
    <text evidence="1">Belongs to the bacterial solute-binding protein 8 family.</text>
</comment>
<feature type="domain" description="Fe/B12 periplasmic-binding" evidence="3">
    <location>
        <begin position="59"/>
        <end position="321"/>
    </location>
</feature>
<dbReference type="Gene3D" id="3.40.50.1980">
    <property type="entry name" value="Nitrogenase molybdenum iron protein domain"/>
    <property type="match status" value="2"/>
</dbReference>
<evidence type="ECO:0000259" key="3">
    <source>
        <dbReference type="PROSITE" id="PS50983"/>
    </source>
</evidence>
<keyword evidence="2" id="KW-1133">Transmembrane helix</keyword>
<dbReference type="PANTHER" id="PTHR30535">
    <property type="entry name" value="VITAMIN B12-BINDING PROTEIN"/>
    <property type="match status" value="1"/>
</dbReference>
<dbReference type="PANTHER" id="PTHR30535:SF34">
    <property type="entry name" value="MOLYBDATE-BINDING PROTEIN MOLA"/>
    <property type="match status" value="1"/>
</dbReference>